<dbReference type="EMBL" id="MT141397">
    <property type="protein sequence ID" value="QJA60147.1"/>
    <property type="molecule type" value="Genomic_DNA"/>
</dbReference>
<organism evidence="1">
    <name type="scientific">viral metagenome</name>
    <dbReference type="NCBI Taxonomy" id="1070528"/>
    <lineage>
        <taxon>unclassified sequences</taxon>
        <taxon>metagenomes</taxon>
        <taxon>organismal metagenomes</taxon>
    </lineage>
</organism>
<sequence length="74" mass="8590">MKQEPLTKEEFHTWKDNHFDHLCKDVARIGTDTKWLKWLNALIVAGILGLWLREILPAVHVGNIATKALEFVIR</sequence>
<dbReference type="AlphaFoldDB" id="A0A6M3ISR9"/>
<evidence type="ECO:0000313" key="1">
    <source>
        <dbReference type="EMBL" id="QJA60147.1"/>
    </source>
</evidence>
<accession>A0A6M3ISR9</accession>
<gene>
    <name evidence="1" type="ORF">MM415B01181_0020</name>
</gene>
<protein>
    <submittedName>
        <fullName evidence="1">Uncharacterized protein</fullName>
    </submittedName>
</protein>
<reference evidence="1" key="1">
    <citation type="submission" date="2020-03" db="EMBL/GenBank/DDBJ databases">
        <title>The deep terrestrial virosphere.</title>
        <authorList>
            <person name="Holmfeldt K."/>
            <person name="Nilsson E."/>
            <person name="Simone D."/>
            <person name="Lopez-Fernandez M."/>
            <person name="Wu X."/>
            <person name="de Brujin I."/>
            <person name="Lundin D."/>
            <person name="Andersson A."/>
            <person name="Bertilsson S."/>
            <person name="Dopson M."/>
        </authorList>
    </citation>
    <scope>NUCLEOTIDE SEQUENCE</scope>
    <source>
        <strain evidence="1">MM415B01181</strain>
    </source>
</reference>
<name>A0A6M3ISR9_9ZZZZ</name>
<proteinExistence type="predicted"/>